<dbReference type="GO" id="GO:0006542">
    <property type="term" value="P:glutamine biosynthetic process"/>
    <property type="evidence" value="ECO:0007669"/>
    <property type="project" value="InterPro"/>
</dbReference>
<dbReference type="AlphaFoldDB" id="F1T601"/>
<dbReference type="InterPro" id="IPR008146">
    <property type="entry name" value="Gln_synth_cat_dom"/>
</dbReference>
<dbReference type="Gene3D" id="3.30.590.10">
    <property type="entry name" value="Glutamine synthetase/guanido kinase, catalytic domain"/>
    <property type="match status" value="1"/>
</dbReference>
<dbReference type="InterPro" id="IPR014746">
    <property type="entry name" value="Gln_synth/guanido_kin_cat_dom"/>
</dbReference>
<dbReference type="SMART" id="SM01230">
    <property type="entry name" value="Gln-synt_C"/>
    <property type="match status" value="1"/>
</dbReference>
<dbReference type="EC" id="6.3.1.2" evidence="9"/>
<dbReference type="RefSeq" id="WP_006303093.1">
    <property type="nucleotide sequence ID" value="NZ_ACGK02000002.1"/>
</dbReference>
<protein>
    <submittedName>
        <fullName evidence="9">Glutamine synthetase, beta-grasp domain protein</fullName>
        <ecNumber evidence="9">6.3.1.2</ecNumber>
    </submittedName>
</protein>
<evidence type="ECO:0000259" key="7">
    <source>
        <dbReference type="PROSITE" id="PS51986"/>
    </source>
</evidence>
<dbReference type="PANTHER" id="PTHR43785:SF12">
    <property type="entry name" value="TYPE-1 GLUTAMINE SYNTHETASE 2"/>
    <property type="match status" value="1"/>
</dbReference>
<keyword evidence="2 9" id="KW-0436">Ligase</keyword>
<dbReference type="SUPFAM" id="SSF55931">
    <property type="entry name" value="Glutamine synthetase/guanido kinase"/>
    <property type="match status" value="1"/>
</dbReference>
<comment type="similarity">
    <text evidence="1 5 6">Belongs to the glutamine synthetase family.</text>
</comment>
<evidence type="ECO:0000256" key="2">
    <source>
        <dbReference type="ARBA" id="ARBA00022598"/>
    </source>
</evidence>
<comment type="caution">
    <text evidence="9">The sequence shown here is derived from an EMBL/GenBank/DDBJ whole genome shotgun (WGS) entry which is preliminary data.</text>
</comment>
<dbReference type="Gene3D" id="3.10.20.70">
    <property type="entry name" value="Glutamine synthetase, N-terminal domain"/>
    <property type="match status" value="1"/>
</dbReference>
<evidence type="ECO:0000256" key="5">
    <source>
        <dbReference type="PROSITE-ProRule" id="PRU01330"/>
    </source>
</evidence>
<dbReference type="PROSITE" id="PS51987">
    <property type="entry name" value="GS_CATALYTIC"/>
    <property type="match status" value="1"/>
</dbReference>
<accession>F1T601</accession>
<feature type="domain" description="GS beta-grasp" evidence="7">
    <location>
        <begin position="17"/>
        <end position="103"/>
    </location>
</feature>
<evidence type="ECO:0000256" key="6">
    <source>
        <dbReference type="RuleBase" id="RU000384"/>
    </source>
</evidence>
<reference evidence="9 10" key="1">
    <citation type="submission" date="2011-02" db="EMBL/GenBank/DDBJ databases">
        <authorList>
            <person name="Muzny D."/>
            <person name="Qin X."/>
            <person name="Buhay C."/>
            <person name="Dugan-Rocha S."/>
            <person name="Ding Y."/>
            <person name="Chen G."/>
            <person name="Hawes A."/>
            <person name="Holder M."/>
            <person name="Jhangiani S."/>
            <person name="Johnson A."/>
            <person name="Khan Z."/>
            <person name="Li Z."/>
            <person name="Liu W."/>
            <person name="Liu X."/>
            <person name="Perez L."/>
            <person name="Shen H."/>
            <person name="Wang Q."/>
            <person name="Watt J."/>
            <person name="Xi L."/>
            <person name="Xin Y."/>
            <person name="Zhou J."/>
            <person name="Deng J."/>
            <person name="Jiang H."/>
            <person name="Liu Y."/>
            <person name="Qu J."/>
            <person name="Song X.-Z."/>
            <person name="Zhang L."/>
            <person name="Villasana D."/>
            <person name="Johnson A."/>
            <person name="Liu J."/>
            <person name="Liyanage D."/>
            <person name="Lorensuhewa L."/>
            <person name="Robinson T."/>
            <person name="Song A."/>
            <person name="Song B.-B."/>
            <person name="Dinh H."/>
            <person name="Thornton R."/>
            <person name="Coyle M."/>
            <person name="Francisco L."/>
            <person name="Jackson L."/>
            <person name="Javaid M."/>
            <person name="Korchina V."/>
            <person name="Kovar C."/>
            <person name="Mata R."/>
            <person name="Mathew T."/>
            <person name="Ngo R."/>
            <person name="Nguyen L."/>
            <person name="Nguyen N."/>
            <person name="Okwuonu G."/>
            <person name="Ongeri F."/>
            <person name="Pham C."/>
            <person name="Simmons D."/>
            <person name="Wilczek-Boney K."/>
            <person name="Hale W."/>
            <person name="Jakkamsetti A."/>
            <person name="Pham P."/>
            <person name="Ruth R."/>
            <person name="San Lucas F."/>
            <person name="Warren J."/>
            <person name="Zhang J."/>
            <person name="Zhao Z."/>
            <person name="Zhou C."/>
            <person name="Zhu D."/>
            <person name="Lee S."/>
            <person name="Bess C."/>
            <person name="Blankenburg K."/>
            <person name="Forbes L."/>
            <person name="Fu Q."/>
            <person name="Gubbala S."/>
            <person name="Hirani K."/>
            <person name="Jayaseelan J.C."/>
            <person name="Lara F."/>
            <person name="Munidasa M."/>
            <person name="Palculict T."/>
            <person name="Patil S."/>
            <person name="Pu L.-L."/>
            <person name="Saada N."/>
            <person name="Tang L."/>
            <person name="Weissenberger G."/>
            <person name="Zhu Y."/>
            <person name="Hemphill L."/>
            <person name="Shang Y."/>
            <person name="Youmans B."/>
            <person name="Ayvaz T."/>
            <person name="Ross M."/>
            <person name="Santibanez J."/>
            <person name="Aqrawi P."/>
            <person name="Gross S."/>
            <person name="Joshi V."/>
            <person name="Fowler G."/>
            <person name="Nazareth L."/>
            <person name="Reid J."/>
            <person name="Worley K."/>
            <person name="Petrosino J."/>
            <person name="Highlander S."/>
            <person name="Gibbs R."/>
        </authorList>
    </citation>
    <scope>NUCLEOTIDE SEQUENCE [LARGE SCALE GENOMIC DNA]</scope>
    <source>
        <strain evidence="9 10">DSM 15829</strain>
    </source>
</reference>
<dbReference type="EMBL" id="ACGK02000002">
    <property type="protein sequence ID" value="EGF22906.1"/>
    <property type="molecule type" value="Genomic_DNA"/>
</dbReference>
<dbReference type="PROSITE" id="PS51986">
    <property type="entry name" value="GS_BETA_GRASP"/>
    <property type="match status" value="1"/>
</dbReference>
<organism evidence="9 10">
    <name type="scientific">Fannyhessea vaginae DSM 15829</name>
    <dbReference type="NCBI Taxonomy" id="525256"/>
    <lineage>
        <taxon>Bacteria</taxon>
        <taxon>Bacillati</taxon>
        <taxon>Actinomycetota</taxon>
        <taxon>Coriobacteriia</taxon>
        <taxon>Coriobacteriales</taxon>
        <taxon>Atopobiaceae</taxon>
        <taxon>Fannyhessea</taxon>
    </lineage>
</organism>
<evidence type="ECO:0000256" key="1">
    <source>
        <dbReference type="ARBA" id="ARBA00009897"/>
    </source>
</evidence>
<evidence type="ECO:0000256" key="4">
    <source>
        <dbReference type="ARBA" id="ARBA00022840"/>
    </source>
</evidence>
<feature type="domain" description="GS catalytic" evidence="8">
    <location>
        <begin position="110"/>
        <end position="452"/>
    </location>
</feature>
<keyword evidence="4" id="KW-0067">ATP-binding</keyword>
<dbReference type="Pfam" id="PF03951">
    <property type="entry name" value="Gln-synt_N"/>
    <property type="match status" value="1"/>
</dbReference>
<dbReference type="Pfam" id="PF00120">
    <property type="entry name" value="Gln-synt_C"/>
    <property type="match status" value="1"/>
</dbReference>
<dbReference type="OrthoDB" id="9807095at2"/>
<evidence type="ECO:0000259" key="8">
    <source>
        <dbReference type="PROSITE" id="PS51987"/>
    </source>
</evidence>
<gene>
    <name evidence="9" type="ORF">HMPREF0091_10901</name>
</gene>
<name>F1T601_9ACTN</name>
<sequence length="452" mass="51109">MGDDRNIDFVLRTVEKRGIRFVRLWFTDVLGKLKSFSIASEDLEEAFEEGVGFDGSAVEGFVPQEESDMLAFPDPTTFQILPWRHSENDGVARIICDIKTPHRNPFEGDPRSCLRRVFAEAESKGYILNVGPKIEYFYFDRSNVDGSLLPKSLDTAGYFDLTASDSSTDLRRSTTLMLERMSIPIQYSYHAPAPSQNSVELRYTEAISCADNIMTARLVIRQQAFDNNLIASFMPKPSTEVSGSGMFLYQSLFDKEGNNLFWAPKKENIAHLTPLAQHYVAGLLRYAPEFMLITNPTVNSYKRLVANGEVPVYTTWGRKNRSALVRVPTHKPGKHQSTRIELRNPDPTANPYLALAISLAAGMRGIEEELPLAPEAPMKLDTLSLAEQKAAGIHRLPKNLGDAIDLFEQSDFCRGVLGDHLFEYLLKEKRREWDEYCSIVTDWERKKCYVGV</sequence>
<dbReference type="GO" id="GO:0004356">
    <property type="term" value="F:glutamine synthetase activity"/>
    <property type="evidence" value="ECO:0007669"/>
    <property type="project" value="UniProtKB-EC"/>
</dbReference>
<dbReference type="InterPro" id="IPR008147">
    <property type="entry name" value="Gln_synt_N"/>
</dbReference>
<dbReference type="PANTHER" id="PTHR43785">
    <property type="entry name" value="GAMMA-GLUTAMYLPUTRESCINE SYNTHETASE"/>
    <property type="match status" value="1"/>
</dbReference>
<keyword evidence="3" id="KW-0547">Nucleotide-binding</keyword>
<keyword evidence="10" id="KW-1185">Reference proteome</keyword>
<dbReference type="SUPFAM" id="SSF54368">
    <property type="entry name" value="Glutamine synthetase, N-terminal domain"/>
    <property type="match status" value="1"/>
</dbReference>
<dbReference type="InterPro" id="IPR036651">
    <property type="entry name" value="Gln_synt_N_sf"/>
</dbReference>
<dbReference type="GeneID" id="93210612"/>
<dbReference type="eggNOG" id="COG0174">
    <property type="taxonomic scope" value="Bacteria"/>
</dbReference>
<dbReference type="GO" id="GO:0005524">
    <property type="term" value="F:ATP binding"/>
    <property type="evidence" value="ECO:0007669"/>
    <property type="project" value="UniProtKB-KW"/>
</dbReference>
<evidence type="ECO:0000256" key="3">
    <source>
        <dbReference type="ARBA" id="ARBA00022741"/>
    </source>
</evidence>
<evidence type="ECO:0000313" key="9">
    <source>
        <dbReference type="EMBL" id="EGF22906.1"/>
    </source>
</evidence>
<proteinExistence type="inferred from homology"/>
<dbReference type="Proteomes" id="UP000005947">
    <property type="component" value="Unassembled WGS sequence"/>
</dbReference>
<evidence type="ECO:0000313" key="10">
    <source>
        <dbReference type="Proteomes" id="UP000005947"/>
    </source>
</evidence>